<accession>A0ABZ1DZC2</accession>
<feature type="compositionally biased region" description="Low complexity" evidence="1">
    <location>
        <begin position="49"/>
        <end position="69"/>
    </location>
</feature>
<evidence type="ECO:0000313" key="4">
    <source>
        <dbReference type="Proteomes" id="UP001623290"/>
    </source>
</evidence>
<dbReference type="RefSeq" id="WP_339107584.1">
    <property type="nucleotide sequence ID" value="NZ_CP135443.1"/>
</dbReference>
<proteinExistence type="predicted"/>
<evidence type="ECO:0008006" key="5">
    <source>
        <dbReference type="Google" id="ProtNLM"/>
    </source>
</evidence>
<dbReference type="Proteomes" id="UP001623290">
    <property type="component" value="Chromosome"/>
</dbReference>
<feature type="chain" id="PRO_5045663319" description="Nickel/cobalt transporter regulator" evidence="2">
    <location>
        <begin position="22"/>
        <end position="125"/>
    </location>
</feature>
<feature type="signal peptide" evidence="2">
    <location>
        <begin position="1"/>
        <end position="21"/>
    </location>
</feature>
<gene>
    <name evidence="3" type="ORF">RPE78_00575</name>
</gene>
<name>A0ABZ1DZC2_9RHOB</name>
<keyword evidence="4" id="KW-1185">Reference proteome</keyword>
<sequence length="125" mass="12999">MKRLLMSASIALVTLSGAAFADQGHNTNGCAPGQKCQASQSQKSDNHGKAVSAQASSKKAAPQQQVSAKHSAPGRAPSAAQLKRLPAPPKGQEYRIVNERVVRVDTDTLKTVAVIGLVSALLSNK</sequence>
<keyword evidence="2" id="KW-0732">Signal</keyword>
<dbReference type="EMBL" id="CP135443">
    <property type="protein sequence ID" value="WRY33823.1"/>
    <property type="molecule type" value="Genomic_DNA"/>
</dbReference>
<evidence type="ECO:0000313" key="3">
    <source>
        <dbReference type="EMBL" id="WRY33823.1"/>
    </source>
</evidence>
<evidence type="ECO:0000256" key="2">
    <source>
        <dbReference type="SAM" id="SignalP"/>
    </source>
</evidence>
<reference evidence="3 4" key="1">
    <citation type="submission" date="2023-09" db="EMBL/GenBank/DDBJ databases">
        <title>Thioclava shenzhenensis sp. nov., a multidrug resistant bacteria-antagonizing species isolated from coastal seawater.</title>
        <authorList>
            <person name="Long M."/>
        </authorList>
    </citation>
    <scope>NUCLEOTIDE SEQUENCE [LARGE SCALE GENOMIC DNA]</scope>
    <source>
        <strain evidence="3 4">FTW29</strain>
    </source>
</reference>
<protein>
    <recommendedName>
        <fullName evidence="5">Nickel/cobalt transporter regulator</fullName>
    </recommendedName>
</protein>
<feature type="region of interest" description="Disordered" evidence="1">
    <location>
        <begin position="23"/>
        <end position="91"/>
    </location>
</feature>
<evidence type="ECO:0000256" key="1">
    <source>
        <dbReference type="SAM" id="MobiDB-lite"/>
    </source>
</evidence>
<organism evidence="3 4">
    <name type="scientific">Thioclava litoralis</name>
    <dbReference type="NCBI Taxonomy" id="3076557"/>
    <lineage>
        <taxon>Bacteria</taxon>
        <taxon>Pseudomonadati</taxon>
        <taxon>Pseudomonadota</taxon>
        <taxon>Alphaproteobacteria</taxon>
        <taxon>Rhodobacterales</taxon>
        <taxon>Paracoccaceae</taxon>
        <taxon>Thioclava</taxon>
    </lineage>
</organism>